<dbReference type="InterPro" id="IPR007709">
    <property type="entry name" value="N-FG_amidohydro"/>
</dbReference>
<name>A0A1H4A713_9GAMM</name>
<keyword evidence="4" id="KW-0482">Metalloprotease</keyword>
<dbReference type="AlphaFoldDB" id="A0A1H4A713"/>
<keyword evidence="2" id="KW-0645">Protease</keyword>
<dbReference type="Pfam" id="PF05013">
    <property type="entry name" value="FGase"/>
    <property type="match status" value="1"/>
</dbReference>
<dbReference type="PANTHER" id="PTHR31817:SF0">
    <property type="entry name" value="CHROMOSOME UNDETERMINED SCAFFOLD_67, WHOLE GENOME SHOTGUN SEQUENCE"/>
    <property type="match status" value="1"/>
</dbReference>
<dbReference type="Pfam" id="PF08014">
    <property type="entry name" value="MATCAP"/>
    <property type="match status" value="1"/>
</dbReference>
<dbReference type="SUPFAM" id="SSF53187">
    <property type="entry name" value="Zn-dependent exopeptidases"/>
    <property type="match status" value="1"/>
</dbReference>
<proteinExistence type="predicted"/>
<evidence type="ECO:0000256" key="2">
    <source>
        <dbReference type="ARBA" id="ARBA00022670"/>
    </source>
</evidence>
<dbReference type="InterPro" id="IPR012548">
    <property type="entry name" value="MATCAP"/>
</dbReference>
<dbReference type="EMBL" id="FNRJ01000002">
    <property type="protein sequence ID" value="SEA31706.1"/>
    <property type="molecule type" value="Genomic_DNA"/>
</dbReference>
<dbReference type="OrthoDB" id="9785840at2"/>
<sequence length="660" mass="75028">MQTLSEAQVVSLIEARQPVHARLRNAGLTIRIDEYVPLVCTVLHAGTSLRPEISSRLAISEEQRQRFETTGTEQLAALLPITLIVEESRLGCDLNFPLSQCLRRRIDGRSLWQRPPTKQMQQRAHRQHQRFYHLLDALLDALEEDHGHCLLIDLHSHPREPGTESGIFHVIASQVRLPEGETVVNGLLKQLDQISLPNQSVSVSTGEPIHQGEYLGAHVNTRHEQTLTIPLQIDPVFRDSSGALYPLVVDALCTGLHHSLYETAAILARQRSGQRIRGHDLMPSELPGEVLRVDRALKKLAKGLETLLYINPINIAREERLFMRNRGRYQPQFRYRQLRIDPYVHREKLYRLPVDRIRDPALRQLYREVIDALAERIDLLVSIGSDRFLYNSLRYYGEPTSEDLANARFLLHAPERPEEHNGVRYSAEEMIPFFEQKAQQWGLECKVELSDRLLAQAMVNNGRKALLVKRSARASEAELHALAHHELGVHMSTSLNAAAQPLKVFTLGLPGNTHAQEGLAILSEYLCGHLTLKRLKTLALRVIAVDQMIRYNDFCRTWRTLVEDHACPEEEAFKITARVHRGGGFTKDHLYLSGFSQALKLWREGDIKGLYIGKTGFSYLPLINELLARGLVEPPTYLPDSLVNPQNCSPEITYLVNCIR</sequence>
<reference evidence="6" key="1">
    <citation type="submission" date="2016-10" db="EMBL/GenBank/DDBJ databases">
        <authorList>
            <person name="Varghese N."/>
            <person name="Submissions S."/>
        </authorList>
    </citation>
    <scope>NUCLEOTIDE SEQUENCE [LARGE SCALE GENOMIC DNA]</scope>
    <source>
        <strain evidence="6">DSM 11526</strain>
    </source>
</reference>
<dbReference type="Proteomes" id="UP000242469">
    <property type="component" value="Unassembled WGS sequence"/>
</dbReference>
<dbReference type="Gene3D" id="3.40.630.40">
    <property type="entry name" value="Zn-dependent exopeptidases"/>
    <property type="match status" value="1"/>
</dbReference>
<accession>A0A1H4A713</accession>
<evidence type="ECO:0000256" key="4">
    <source>
        <dbReference type="ARBA" id="ARBA00023049"/>
    </source>
</evidence>
<keyword evidence="3" id="KW-0378">Hydrolase</keyword>
<dbReference type="NCBIfam" id="TIGR02421">
    <property type="entry name" value="QEGLA"/>
    <property type="match status" value="1"/>
</dbReference>
<dbReference type="RefSeq" id="WP_091823714.1">
    <property type="nucleotide sequence ID" value="NZ_FNRJ01000002.1"/>
</dbReference>
<dbReference type="GO" id="GO:0080164">
    <property type="term" value="P:regulation of nitric oxide metabolic process"/>
    <property type="evidence" value="ECO:0007669"/>
    <property type="project" value="TreeGrafter"/>
</dbReference>
<dbReference type="GO" id="GO:0006508">
    <property type="term" value="P:proteolysis"/>
    <property type="evidence" value="ECO:0007669"/>
    <property type="project" value="UniProtKB-KW"/>
</dbReference>
<evidence type="ECO:0000256" key="3">
    <source>
        <dbReference type="ARBA" id="ARBA00022801"/>
    </source>
</evidence>
<keyword evidence="6" id="KW-1185">Reference proteome</keyword>
<dbReference type="PANTHER" id="PTHR31817">
    <property type="match status" value="1"/>
</dbReference>
<protein>
    <recommendedName>
        <fullName evidence="7">N-formylglutamate amidohydrolase</fullName>
    </recommendedName>
</protein>
<dbReference type="STRING" id="1122198.SAMN02745729_102296"/>
<evidence type="ECO:0000256" key="1">
    <source>
        <dbReference type="ARBA" id="ARBA00001947"/>
    </source>
</evidence>
<dbReference type="GO" id="GO:0008237">
    <property type="term" value="F:metallopeptidase activity"/>
    <property type="evidence" value="ECO:0007669"/>
    <property type="project" value="UniProtKB-KW"/>
</dbReference>
<evidence type="ECO:0000313" key="6">
    <source>
        <dbReference type="Proteomes" id="UP000242469"/>
    </source>
</evidence>
<evidence type="ECO:0000313" key="5">
    <source>
        <dbReference type="EMBL" id="SEA31706.1"/>
    </source>
</evidence>
<evidence type="ECO:0008006" key="7">
    <source>
        <dbReference type="Google" id="ProtNLM"/>
    </source>
</evidence>
<organism evidence="5 6">
    <name type="scientific">Marinobacterium iners DSM 11526</name>
    <dbReference type="NCBI Taxonomy" id="1122198"/>
    <lineage>
        <taxon>Bacteria</taxon>
        <taxon>Pseudomonadati</taxon>
        <taxon>Pseudomonadota</taxon>
        <taxon>Gammaproteobacteria</taxon>
        <taxon>Oceanospirillales</taxon>
        <taxon>Oceanospirillaceae</taxon>
        <taxon>Marinobacterium</taxon>
    </lineage>
</organism>
<gene>
    <name evidence="5" type="ORF">SAMN02745729_102296</name>
</gene>
<comment type="cofactor">
    <cofactor evidence="1">
        <name>Zn(2+)</name>
        <dbReference type="ChEBI" id="CHEBI:29105"/>
    </cofactor>
</comment>
<dbReference type="SMART" id="SM01154">
    <property type="entry name" value="DUF1704"/>
    <property type="match status" value="1"/>
</dbReference>
<dbReference type="InterPro" id="IPR012656">
    <property type="entry name" value="CHP02421_QEGLA"/>
</dbReference>